<evidence type="ECO:0000313" key="2">
    <source>
        <dbReference type="EMBL" id="GIQ61771.1"/>
    </source>
</evidence>
<feature type="transmembrane region" description="Helical" evidence="1">
    <location>
        <begin position="100"/>
        <end position="120"/>
    </location>
</feature>
<keyword evidence="1" id="KW-0812">Transmembrane</keyword>
<sequence>MKCQDVQKTLAFYWDLPNDAPERLMADAHIAGCPDCAEQFRLWEESMLTIRSLGEDDVPDGPGEHVGNAVMARIYSEQAWLRPVQQKSYTFTRKVRRRTAAIVACVTALFACGLLFLAFADLHTADNGQVQQVTGLLETANASADGIGVISAKFYSEIPVASVSDPIVLKMEPEVPEYTYWIALLVLGIVISLLLLGWLSRTRR</sequence>
<feature type="transmembrane region" description="Helical" evidence="1">
    <location>
        <begin position="178"/>
        <end position="199"/>
    </location>
</feature>
<evidence type="ECO:0000256" key="1">
    <source>
        <dbReference type="SAM" id="Phobius"/>
    </source>
</evidence>
<accession>A0ABQ4N193</accession>
<name>A0ABQ4N193_9BACL</name>
<dbReference type="RefSeq" id="WP_213526996.1">
    <property type="nucleotide sequence ID" value="NZ_BOVJ01000008.1"/>
</dbReference>
<dbReference type="EMBL" id="BOVJ01000008">
    <property type="protein sequence ID" value="GIQ61771.1"/>
    <property type="molecule type" value="Genomic_DNA"/>
</dbReference>
<keyword evidence="3" id="KW-1185">Reference proteome</keyword>
<keyword evidence="1" id="KW-1133">Transmembrane helix</keyword>
<reference evidence="2 3" key="1">
    <citation type="submission" date="2021-04" db="EMBL/GenBank/DDBJ databases">
        <title>Draft genome sequence of Paenibacillus cisolokensis, LC2-13A.</title>
        <authorList>
            <person name="Uke A."/>
            <person name="Chhe C."/>
            <person name="Baramee S."/>
            <person name="Kosugi A."/>
        </authorList>
    </citation>
    <scope>NUCLEOTIDE SEQUENCE [LARGE SCALE GENOMIC DNA]</scope>
    <source>
        <strain evidence="2 3">LC2-13A</strain>
    </source>
</reference>
<evidence type="ECO:0000313" key="3">
    <source>
        <dbReference type="Proteomes" id="UP000680304"/>
    </source>
</evidence>
<comment type="caution">
    <text evidence="2">The sequence shown here is derived from an EMBL/GenBank/DDBJ whole genome shotgun (WGS) entry which is preliminary data.</text>
</comment>
<keyword evidence="1" id="KW-0472">Membrane</keyword>
<gene>
    <name evidence="2" type="ORF">PACILC2_03390</name>
</gene>
<protein>
    <recommendedName>
        <fullName evidence="4">Zinc-finger domain-containing protein</fullName>
    </recommendedName>
</protein>
<proteinExistence type="predicted"/>
<dbReference type="Proteomes" id="UP000680304">
    <property type="component" value="Unassembled WGS sequence"/>
</dbReference>
<evidence type="ECO:0008006" key="4">
    <source>
        <dbReference type="Google" id="ProtNLM"/>
    </source>
</evidence>
<organism evidence="2 3">
    <name type="scientific">Paenibacillus cisolokensis</name>
    <dbReference type="NCBI Taxonomy" id="1658519"/>
    <lineage>
        <taxon>Bacteria</taxon>
        <taxon>Bacillati</taxon>
        <taxon>Bacillota</taxon>
        <taxon>Bacilli</taxon>
        <taxon>Bacillales</taxon>
        <taxon>Paenibacillaceae</taxon>
        <taxon>Paenibacillus</taxon>
    </lineage>
</organism>